<dbReference type="InParanoid" id="A0A545ANY9"/>
<keyword evidence="2" id="KW-1185">Reference proteome</keyword>
<evidence type="ECO:0000313" key="2">
    <source>
        <dbReference type="Proteomes" id="UP000317982"/>
    </source>
</evidence>
<dbReference type="SUPFAM" id="SSF53474">
    <property type="entry name" value="alpha/beta-Hydrolases"/>
    <property type="match status" value="1"/>
</dbReference>
<dbReference type="EMBL" id="VIRS01000015">
    <property type="protein sequence ID" value="TQS43006.1"/>
    <property type="molecule type" value="Genomic_DNA"/>
</dbReference>
<comment type="caution">
    <text evidence="1">The sequence shown here is derived from an EMBL/GenBank/DDBJ whole genome shotgun (WGS) entry which is preliminary data.</text>
</comment>
<dbReference type="Gene3D" id="3.40.50.1820">
    <property type="entry name" value="alpha/beta hydrolase"/>
    <property type="match status" value="1"/>
</dbReference>
<organism evidence="1 2">
    <name type="scientific">Cryptosporangium phraense</name>
    <dbReference type="NCBI Taxonomy" id="2593070"/>
    <lineage>
        <taxon>Bacteria</taxon>
        <taxon>Bacillati</taxon>
        <taxon>Actinomycetota</taxon>
        <taxon>Actinomycetes</taxon>
        <taxon>Cryptosporangiales</taxon>
        <taxon>Cryptosporangiaceae</taxon>
        <taxon>Cryptosporangium</taxon>
    </lineage>
</organism>
<protein>
    <recommendedName>
        <fullName evidence="3">Alpha/beta hydrolase</fullName>
    </recommendedName>
</protein>
<evidence type="ECO:0000313" key="1">
    <source>
        <dbReference type="EMBL" id="TQS43006.1"/>
    </source>
</evidence>
<dbReference type="Proteomes" id="UP000317982">
    <property type="component" value="Unassembled WGS sequence"/>
</dbReference>
<dbReference type="InterPro" id="IPR029058">
    <property type="entry name" value="AB_hydrolase_fold"/>
</dbReference>
<dbReference type="AlphaFoldDB" id="A0A545ANY9"/>
<name>A0A545ANY9_9ACTN</name>
<proteinExistence type="predicted"/>
<sequence>MTRPENEFDGVAEAAAAAGVPTPTVVRRWVNISVGGHLSGVAWGDGPPDAVLVAPPGGQARDLDGVALRLQRPAVVLDLPGAGRSSGPATTPRRAGRAVAEAIASFAPRATVWAGLGEAATTVLAAAARAGRPVGLLLLVDPLLTDEIRPLLESAAGPVAIARTTPDVSAGWIPAVPVTDLDGSPGALAEHLRRSLTVPTA</sequence>
<accession>A0A545ANY9</accession>
<evidence type="ECO:0008006" key="3">
    <source>
        <dbReference type="Google" id="ProtNLM"/>
    </source>
</evidence>
<dbReference type="RefSeq" id="WP_142706492.1">
    <property type="nucleotide sequence ID" value="NZ_VIRS01000015.1"/>
</dbReference>
<gene>
    <name evidence="1" type="ORF">FL583_21455</name>
</gene>
<dbReference type="OrthoDB" id="495620at2"/>
<reference evidence="1 2" key="1">
    <citation type="submission" date="2019-07" db="EMBL/GenBank/DDBJ databases">
        <title>Cryptosporangium phraense sp. nov., isolated from plant litter.</title>
        <authorList>
            <person name="Suriyachadkun C."/>
        </authorList>
    </citation>
    <scope>NUCLEOTIDE SEQUENCE [LARGE SCALE GENOMIC DNA]</scope>
    <source>
        <strain evidence="1 2">A-T 5661</strain>
    </source>
</reference>